<feature type="region of interest" description="Disordered" evidence="1">
    <location>
        <begin position="213"/>
        <end position="236"/>
    </location>
</feature>
<organism evidence="3 4">
    <name type="scientific">Sideroxyarcus emersonii</name>
    <dbReference type="NCBI Taxonomy" id="2764705"/>
    <lineage>
        <taxon>Bacteria</taxon>
        <taxon>Pseudomonadati</taxon>
        <taxon>Pseudomonadota</taxon>
        <taxon>Betaproteobacteria</taxon>
        <taxon>Nitrosomonadales</taxon>
        <taxon>Gallionellaceae</taxon>
        <taxon>Sideroxyarcus</taxon>
    </lineage>
</organism>
<name>A0AAN1XB29_9PROT</name>
<dbReference type="Pfam" id="PF06804">
    <property type="entry name" value="Lipoprotein_18"/>
    <property type="match status" value="1"/>
</dbReference>
<feature type="signal peptide" evidence="2">
    <location>
        <begin position="1"/>
        <end position="22"/>
    </location>
</feature>
<dbReference type="AlphaFoldDB" id="A0AAN1XB29"/>
<proteinExistence type="predicted"/>
<protein>
    <submittedName>
        <fullName evidence="3">Outer membrane protein assembly factor BamC</fullName>
    </submittedName>
</protein>
<dbReference type="InterPro" id="IPR010653">
    <property type="entry name" value="NlpB/DapX"/>
</dbReference>
<dbReference type="PROSITE" id="PS51257">
    <property type="entry name" value="PROKAR_LIPOPROTEIN"/>
    <property type="match status" value="1"/>
</dbReference>
<gene>
    <name evidence="3" type="ORF">MIZ01_2036</name>
</gene>
<reference evidence="3 4" key="1">
    <citation type="journal article" date="2022" name="Int. J. Syst. Evol. Microbiol.">
        <title>&lt;i&gt;Sideroxyarcus emersonii&lt;/i&gt; gen. nov. sp. nov., a neutrophilic, microaerobic iron- and thiosulfate-oxidizing bacterium isolated from iron-rich wetland sediment.</title>
        <authorList>
            <person name="Kato S."/>
            <person name="Itoh T."/>
            <person name="Iino T."/>
            <person name="Ohkuma M."/>
        </authorList>
    </citation>
    <scope>NUCLEOTIDE SEQUENCE [LARGE SCALE GENOMIC DNA]</scope>
    <source>
        <strain evidence="3 4">MIZ01</strain>
    </source>
</reference>
<dbReference type="EMBL" id="AP023423">
    <property type="protein sequence ID" value="BCK88235.1"/>
    <property type="molecule type" value="Genomic_DNA"/>
</dbReference>
<evidence type="ECO:0000313" key="3">
    <source>
        <dbReference type="EMBL" id="BCK88235.1"/>
    </source>
</evidence>
<keyword evidence="4" id="KW-1185">Reference proteome</keyword>
<sequence>MIGKNMKLRHVVLGFFAASMFAGCSVFEQKPVDYKAGAVQLPPLEVPPDLTVPETEQRYVIPGSDGTKVASYSEYAQKKMEQPCVGTASAPAAAATLAASAPAAANPAPAAVAPTASLKEGNGTKSIQLGEPFDRSWRRVGLALDHARLATTDKDRSKGIYFVAAVSGKDDKKKQADYQVVVRENAEGSEVTVVDQSGKSSAETTQLVETIFQNLDKNNGGDASRPSRGDAVRPAR</sequence>
<dbReference type="Gene3D" id="3.30.310.170">
    <property type="entry name" value="Outer membrane protein assembly factor BamC"/>
    <property type="match status" value="1"/>
</dbReference>
<dbReference type="KEGG" id="seme:MIZ01_2036"/>
<evidence type="ECO:0000313" key="4">
    <source>
        <dbReference type="Proteomes" id="UP001320326"/>
    </source>
</evidence>
<keyword evidence="2" id="KW-0732">Signal</keyword>
<evidence type="ECO:0000256" key="2">
    <source>
        <dbReference type="SAM" id="SignalP"/>
    </source>
</evidence>
<dbReference type="Proteomes" id="UP001320326">
    <property type="component" value="Chromosome"/>
</dbReference>
<evidence type="ECO:0000256" key="1">
    <source>
        <dbReference type="SAM" id="MobiDB-lite"/>
    </source>
</evidence>
<feature type="chain" id="PRO_5042871641" evidence="2">
    <location>
        <begin position="23"/>
        <end position="236"/>
    </location>
</feature>
<dbReference type="InterPro" id="IPR042268">
    <property type="entry name" value="BamC_C"/>
</dbReference>
<feature type="compositionally biased region" description="Basic and acidic residues" evidence="1">
    <location>
        <begin position="225"/>
        <end position="236"/>
    </location>
</feature>
<accession>A0AAN1XB29</accession>